<comment type="caution">
    <text evidence="1">The sequence shown here is derived from an EMBL/GenBank/DDBJ whole genome shotgun (WGS) entry which is preliminary data.</text>
</comment>
<organism evidence="1 2">
    <name type="scientific">Postechiella marina</name>
    <dbReference type="NCBI Taxonomy" id="943941"/>
    <lineage>
        <taxon>Bacteria</taxon>
        <taxon>Pseudomonadati</taxon>
        <taxon>Bacteroidota</taxon>
        <taxon>Flavobacteriia</taxon>
        <taxon>Flavobacteriales</taxon>
        <taxon>Flavobacteriaceae</taxon>
        <taxon>Postechiella</taxon>
    </lineage>
</organism>
<name>A0ABP8C5R4_9FLAO</name>
<evidence type="ECO:0000313" key="1">
    <source>
        <dbReference type="EMBL" id="GAA4234169.1"/>
    </source>
</evidence>
<keyword evidence="2" id="KW-1185">Reference proteome</keyword>
<proteinExistence type="predicted"/>
<sequence>MSVVGNGNEWKNSTQKPVANNLRTHFSLDLRKPAEVHLNPNIKYKFYRKNNENLPELTI</sequence>
<dbReference type="EMBL" id="BAABCA010000002">
    <property type="protein sequence ID" value="GAA4234169.1"/>
    <property type="molecule type" value="Genomic_DNA"/>
</dbReference>
<dbReference type="Proteomes" id="UP001501496">
    <property type="component" value="Unassembled WGS sequence"/>
</dbReference>
<reference evidence="2" key="1">
    <citation type="journal article" date="2019" name="Int. J. Syst. Evol. Microbiol.">
        <title>The Global Catalogue of Microorganisms (GCM) 10K type strain sequencing project: providing services to taxonomists for standard genome sequencing and annotation.</title>
        <authorList>
            <consortium name="The Broad Institute Genomics Platform"/>
            <consortium name="The Broad Institute Genome Sequencing Center for Infectious Disease"/>
            <person name="Wu L."/>
            <person name="Ma J."/>
        </authorList>
    </citation>
    <scope>NUCLEOTIDE SEQUENCE [LARGE SCALE GENOMIC DNA]</scope>
    <source>
        <strain evidence="2">JCM 17630</strain>
    </source>
</reference>
<accession>A0ABP8C5R4</accession>
<gene>
    <name evidence="1" type="ORF">GCM10022291_13000</name>
</gene>
<protein>
    <submittedName>
        <fullName evidence="1">Uncharacterized protein</fullName>
    </submittedName>
</protein>
<evidence type="ECO:0000313" key="2">
    <source>
        <dbReference type="Proteomes" id="UP001501496"/>
    </source>
</evidence>